<dbReference type="Gene3D" id="3.30.420.40">
    <property type="match status" value="2"/>
</dbReference>
<dbReference type="FunFam" id="3.30.420.40:FF:000008">
    <property type="entry name" value="Glycerol kinase"/>
    <property type="match status" value="1"/>
</dbReference>
<feature type="binding site" evidence="7">
    <location>
        <position position="431"/>
    </location>
    <ligand>
        <name>ADP</name>
        <dbReference type="ChEBI" id="CHEBI:456216"/>
    </ligand>
</feature>
<dbReference type="PANTHER" id="PTHR10196:SF68">
    <property type="entry name" value="GLYCEROL KINASE 5-RELATED"/>
    <property type="match status" value="1"/>
</dbReference>
<comment type="caution">
    <text evidence="7">Lacks conserved residue(s) required for the propagation of feature annotation.</text>
</comment>
<feature type="binding site" evidence="7">
    <location>
        <position position="134"/>
    </location>
    <ligand>
        <name>sn-glycerol 3-phosphate</name>
        <dbReference type="ChEBI" id="CHEBI:57597"/>
    </ligand>
</feature>
<keyword evidence="3 7" id="KW-0547">Nucleotide-binding</keyword>
<organism evidence="10 11">
    <name type="scientific">Candidatus Uhrbacteria bacterium RIFCSPLOWO2_01_FULL_47_24</name>
    <dbReference type="NCBI Taxonomy" id="1802401"/>
    <lineage>
        <taxon>Bacteria</taxon>
        <taxon>Candidatus Uhriibacteriota</taxon>
    </lineage>
</organism>
<dbReference type="InterPro" id="IPR018485">
    <property type="entry name" value="FGGY_C"/>
</dbReference>
<dbReference type="EC" id="2.7.1.30" evidence="7"/>
<name>A0A1F7UT00_9BACT</name>
<dbReference type="STRING" id="1802401.A3B21_03720"/>
<feature type="binding site" evidence="7">
    <location>
        <position position="329"/>
    </location>
    <ligand>
        <name>ATP</name>
        <dbReference type="ChEBI" id="CHEBI:30616"/>
    </ligand>
</feature>
<evidence type="ECO:0000313" key="10">
    <source>
        <dbReference type="EMBL" id="OGL80848.1"/>
    </source>
</evidence>
<dbReference type="Proteomes" id="UP000176897">
    <property type="component" value="Unassembled WGS sequence"/>
</dbReference>
<comment type="function">
    <text evidence="7">Key enzyme in the regulation of glycerol uptake and metabolism. Catalyzes the phosphorylation of glycerol to yield sn-glycerol 3-phosphate.</text>
</comment>
<feature type="binding site" evidence="7">
    <location>
        <position position="12"/>
    </location>
    <ligand>
        <name>ADP</name>
        <dbReference type="ChEBI" id="CHEBI:456216"/>
    </ligand>
</feature>
<dbReference type="SUPFAM" id="SSF53067">
    <property type="entry name" value="Actin-like ATPase domain"/>
    <property type="match status" value="2"/>
</dbReference>
<feature type="binding site" evidence="7">
    <location>
        <position position="82"/>
    </location>
    <ligand>
        <name>glycerol</name>
        <dbReference type="ChEBI" id="CHEBI:17754"/>
    </ligand>
</feature>
<dbReference type="HAMAP" id="MF_00186">
    <property type="entry name" value="Glycerol_kin"/>
    <property type="match status" value="1"/>
</dbReference>
<evidence type="ECO:0000256" key="7">
    <source>
        <dbReference type="HAMAP-Rule" id="MF_00186"/>
    </source>
</evidence>
<feature type="domain" description="Carbohydrate kinase FGGY C-terminal" evidence="9">
    <location>
        <begin position="280"/>
        <end position="470"/>
    </location>
</feature>
<comment type="similarity">
    <text evidence="1 7">Belongs to the FGGY kinase family.</text>
</comment>
<proteinExistence type="inferred from homology"/>
<dbReference type="GO" id="GO:0006641">
    <property type="term" value="P:triglyceride metabolic process"/>
    <property type="evidence" value="ECO:0007669"/>
    <property type="project" value="TreeGrafter"/>
</dbReference>
<dbReference type="Pfam" id="PF02782">
    <property type="entry name" value="FGGY_C"/>
    <property type="match status" value="1"/>
</dbReference>
<evidence type="ECO:0000259" key="8">
    <source>
        <dbReference type="Pfam" id="PF00370"/>
    </source>
</evidence>
<feature type="binding site" evidence="7">
    <location>
        <position position="12"/>
    </location>
    <ligand>
        <name>ATP</name>
        <dbReference type="ChEBI" id="CHEBI:30616"/>
    </ligand>
</feature>
<feature type="binding site" evidence="7">
    <location>
        <position position="265"/>
    </location>
    <ligand>
        <name>glycerol</name>
        <dbReference type="ChEBI" id="CHEBI:17754"/>
    </ligand>
</feature>
<dbReference type="GO" id="GO:0005524">
    <property type="term" value="F:ATP binding"/>
    <property type="evidence" value="ECO:0007669"/>
    <property type="project" value="UniProtKB-UniRule"/>
</dbReference>
<evidence type="ECO:0000256" key="4">
    <source>
        <dbReference type="ARBA" id="ARBA00022777"/>
    </source>
</evidence>
<feature type="binding site" evidence="7">
    <location>
        <position position="286"/>
    </location>
    <ligand>
        <name>ATP</name>
        <dbReference type="ChEBI" id="CHEBI:30616"/>
    </ligand>
</feature>
<dbReference type="PIRSF" id="PIRSF000538">
    <property type="entry name" value="GlpK"/>
    <property type="match status" value="1"/>
</dbReference>
<feature type="binding site" evidence="7">
    <location>
        <position position="16"/>
    </location>
    <ligand>
        <name>ADP</name>
        <dbReference type="ChEBI" id="CHEBI:456216"/>
    </ligand>
</feature>
<dbReference type="CDD" id="cd07769">
    <property type="entry name" value="ASKHA_NBD_FGGY_GK"/>
    <property type="match status" value="1"/>
</dbReference>
<dbReference type="GO" id="GO:0046167">
    <property type="term" value="P:glycerol-3-phosphate biosynthetic process"/>
    <property type="evidence" value="ECO:0007669"/>
    <property type="project" value="TreeGrafter"/>
</dbReference>
<dbReference type="InterPro" id="IPR000577">
    <property type="entry name" value="Carb_kinase_FGGY"/>
</dbReference>
<feature type="binding site" evidence="7">
    <location>
        <position position="83"/>
    </location>
    <ligand>
        <name>sn-glycerol 3-phosphate</name>
        <dbReference type="ChEBI" id="CHEBI:57597"/>
    </ligand>
</feature>
<evidence type="ECO:0000256" key="3">
    <source>
        <dbReference type="ARBA" id="ARBA00022741"/>
    </source>
</evidence>
<dbReference type="PROSITE" id="PS00933">
    <property type="entry name" value="FGGY_KINASES_1"/>
    <property type="match status" value="1"/>
</dbReference>
<comment type="activity regulation">
    <text evidence="7">Inhibited by fructose 1,6-bisphosphate (FBP).</text>
</comment>
<dbReference type="UniPathway" id="UPA00618">
    <property type="reaction ID" value="UER00672"/>
</dbReference>
<feature type="domain" description="Carbohydrate kinase FGGY N-terminal" evidence="8">
    <location>
        <begin position="4"/>
        <end position="271"/>
    </location>
</feature>
<evidence type="ECO:0000259" key="9">
    <source>
        <dbReference type="Pfam" id="PF02782"/>
    </source>
</evidence>
<keyword evidence="4 7" id="KW-0418">Kinase</keyword>
<protein>
    <recommendedName>
        <fullName evidence="7">Glycerol kinase</fullName>
        <ecNumber evidence="7">2.7.1.30</ecNumber>
    </recommendedName>
    <alternativeName>
        <fullName evidence="7">ATP:glycerol 3-phosphotransferase</fullName>
    </alternativeName>
    <alternativeName>
        <fullName evidence="7">Glycerokinase</fullName>
        <shortName evidence="7">GK</shortName>
    </alternativeName>
</protein>
<feature type="binding site" evidence="7">
    <location>
        <position position="134"/>
    </location>
    <ligand>
        <name>glycerol</name>
        <dbReference type="ChEBI" id="CHEBI:17754"/>
    </ligand>
</feature>
<keyword evidence="5 7" id="KW-0319">Glycerol metabolism</keyword>
<feature type="binding site" evidence="7">
    <location>
        <position position="329"/>
    </location>
    <ligand>
        <name>ADP</name>
        <dbReference type="ChEBI" id="CHEBI:456216"/>
    </ligand>
</feature>
<accession>A0A1F7UT00</accession>
<comment type="caution">
    <text evidence="10">The sequence shown here is derived from an EMBL/GenBank/DDBJ whole genome shotgun (WGS) entry which is preliminary data.</text>
</comment>
<evidence type="ECO:0000256" key="2">
    <source>
        <dbReference type="ARBA" id="ARBA00022679"/>
    </source>
</evidence>
<dbReference type="InterPro" id="IPR043129">
    <property type="entry name" value="ATPase_NBD"/>
</dbReference>
<keyword evidence="6 7" id="KW-0067">ATP-binding</keyword>
<feature type="binding site" evidence="7">
    <location>
        <position position="13"/>
    </location>
    <ligand>
        <name>ATP</name>
        <dbReference type="ChEBI" id="CHEBI:30616"/>
    </ligand>
</feature>
<feature type="binding site" evidence="7">
    <location>
        <position position="83"/>
    </location>
    <ligand>
        <name>glycerol</name>
        <dbReference type="ChEBI" id="CHEBI:17754"/>
    </ligand>
</feature>
<feature type="binding site" evidence="7">
    <location>
        <position position="82"/>
    </location>
    <ligand>
        <name>sn-glycerol 3-phosphate</name>
        <dbReference type="ChEBI" id="CHEBI:57597"/>
    </ligand>
</feature>
<evidence type="ECO:0000256" key="5">
    <source>
        <dbReference type="ARBA" id="ARBA00022798"/>
    </source>
</evidence>
<comment type="pathway">
    <text evidence="7">Polyol metabolism; glycerol degradation via glycerol kinase pathway; sn-glycerol 3-phosphate from glycerol: step 1/1.</text>
</comment>
<dbReference type="InterPro" id="IPR005999">
    <property type="entry name" value="Glycerol_kin"/>
</dbReference>
<dbReference type="InterPro" id="IPR018484">
    <property type="entry name" value="FGGY_N"/>
</dbReference>
<feature type="binding site" evidence="7">
    <location>
        <position position="264"/>
    </location>
    <ligand>
        <name>glycerol</name>
        <dbReference type="ChEBI" id="CHEBI:17754"/>
    </ligand>
</feature>
<dbReference type="PANTHER" id="PTHR10196">
    <property type="entry name" value="SUGAR KINASE"/>
    <property type="match status" value="1"/>
</dbReference>
<keyword evidence="2 7" id="KW-0808">Transferase</keyword>
<feature type="binding site" evidence="7">
    <location>
        <position position="431"/>
    </location>
    <ligand>
        <name>ATP</name>
        <dbReference type="ChEBI" id="CHEBI:30616"/>
    </ligand>
</feature>
<dbReference type="GO" id="GO:0004370">
    <property type="term" value="F:glycerol kinase activity"/>
    <property type="evidence" value="ECO:0007669"/>
    <property type="project" value="UniProtKB-UniRule"/>
</dbReference>
<comment type="catalytic activity">
    <reaction evidence="7">
        <text>glycerol + ATP = sn-glycerol 3-phosphate + ADP + H(+)</text>
        <dbReference type="Rhea" id="RHEA:21644"/>
        <dbReference type="ChEBI" id="CHEBI:15378"/>
        <dbReference type="ChEBI" id="CHEBI:17754"/>
        <dbReference type="ChEBI" id="CHEBI:30616"/>
        <dbReference type="ChEBI" id="CHEBI:57597"/>
        <dbReference type="ChEBI" id="CHEBI:456216"/>
        <dbReference type="EC" id="2.7.1.30"/>
    </reaction>
</comment>
<feature type="binding site" evidence="7">
    <location>
        <position position="264"/>
    </location>
    <ligand>
        <name>sn-glycerol 3-phosphate</name>
        <dbReference type="ChEBI" id="CHEBI:57597"/>
    </ligand>
</feature>
<dbReference type="NCBIfam" id="TIGR01311">
    <property type="entry name" value="glycerol_kin"/>
    <property type="match status" value="1"/>
</dbReference>
<dbReference type="AlphaFoldDB" id="A0A1F7UT00"/>
<sequence length="517" mass="56857">MRKYVLALDLGTTGNRAILFDHDGKAVASAYREFRQYYPKPGWVEHDAEEIWRGVLYVTRAAVKKARIKPAQIAAIGITNQRETTVVWNGRTGKPVYRAIVWQDRRTADVCEQLKHAGKESMIRQKTGLVLDPYFSATKLSWILKNVVRNPSHPSLILPSGRGGKIFSPPLGGGVRGGELKFGTIDSWVLWNLTGGKMHATDVSNASRTMLFNIHTRQWDDELLKLFKVPREILPQVLPSSNEFGTLDSNILGAPIPITGMCGDQQAALFGQTCFNRGDLKITYGTGAFLLLNVGKKPIIPKEPLIATIAWQIGNEITYALEGSVFSCGAAINWLQNNLGIIKNGPDADKLASCVSDSGGVTVVPAFSGLGAPYWDPQARGVISGLTQHTRKERIVYATLEAIAHQVADVIDVLHKEARYIILQKVKADGGVAKSDLVLQSQADFSRVRIHRSAQTESTALGAAMLAGLAVKFWKISELQHITNTARVFTPIMNKIARDQKRSQWIKAVACSRNKNI</sequence>
<reference evidence="10 11" key="1">
    <citation type="journal article" date="2016" name="Nat. Commun.">
        <title>Thousands of microbial genomes shed light on interconnected biogeochemical processes in an aquifer system.</title>
        <authorList>
            <person name="Anantharaman K."/>
            <person name="Brown C.T."/>
            <person name="Hug L.A."/>
            <person name="Sharon I."/>
            <person name="Castelle C.J."/>
            <person name="Probst A.J."/>
            <person name="Thomas B.C."/>
            <person name="Singh A."/>
            <person name="Wilkins M.J."/>
            <person name="Karaoz U."/>
            <person name="Brodie E.L."/>
            <person name="Williams K.H."/>
            <person name="Hubbard S.S."/>
            <person name="Banfield J.F."/>
        </authorList>
    </citation>
    <scope>NUCLEOTIDE SEQUENCE [LARGE SCALE GENOMIC DNA]</scope>
</reference>
<gene>
    <name evidence="7" type="primary">glpK</name>
    <name evidence="10" type="ORF">A3B21_03720</name>
</gene>
<feature type="binding site" evidence="7">
    <location>
        <position position="286"/>
    </location>
    <ligand>
        <name>ADP</name>
        <dbReference type="ChEBI" id="CHEBI:456216"/>
    </ligand>
</feature>
<feature type="binding site" evidence="7">
    <location>
        <position position="12"/>
    </location>
    <ligand>
        <name>sn-glycerol 3-phosphate</name>
        <dbReference type="ChEBI" id="CHEBI:57597"/>
    </ligand>
</feature>
<evidence type="ECO:0000256" key="6">
    <source>
        <dbReference type="ARBA" id="ARBA00022840"/>
    </source>
</evidence>
<evidence type="ECO:0000313" key="11">
    <source>
        <dbReference type="Proteomes" id="UP000176897"/>
    </source>
</evidence>
<dbReference type="InterPro" id="IPR018483">
    <property type="entry name" value="Carb_kinase_FGGY_CS"/>
</dbReference>
<evidence type="ECO:0000256" key="1">
    <source>
        <dbReference type="ARBA" id="ARBA00009156"/>
    </source>
</evidence>
<dbReference type="GO" id="GO:0019563">
    <property type="term" value="P:glycerol catabolic process"/>
    <property type="evidence" value="ECO:0007669"/>
    <property type="project" value="UniProtKB-UniRule"/>
</dbReference>
<dbReference type="Pfam" id="PF00370">
    <property type="entry name" value="FGGY_N"/>
    <property type="match status" value="1"/>
</dbReference>
<dbReference type="EMBL" id="MGEJ01000013">
    <property type="protein sequence ID" value="OGL80848.1"/>
    <property type="molecule type" value="Genomic_DNA"/>
</dbReference>